<evidence type="ECO:0000313" key="3">
    <source>
        <dbReference type="Proteomes" id="UP000243468"/>
    </source>
</evidence>
<feature type="transmembrane region" description="Helical" evidence="1">
    <location>
        <begin position="7"/>
        <end position="26"/>
    </location>
</feature>
<gene>
    <name evidence="2" type="ORF">SAMN05421732_101652</name>
</gene>
<dbReference type="EMBL" id="FMYO01000001">
    <property type="protein sequence ID" value="SDB88955.1"/>
    <property type="molecule type" value="Genomic_DNA"/>
</dbReference>
<evidence type="ECO:0000256" key="1">
    <source>
        <dbReference type="SAM" id="Phobius"/>
    </source>
</evidence>
<dbReference type="STRING" id="1226327.SAMN05421732_101652"/>
<evidence type="ECO:0000313" key="2">
    <source>
        <dbReference type="EMBL" id="SDB88955.1"/>
    </source>
</evidence>
<reference evidence="3" key="1">
    <citation type="submission" date="2016-09" db="EMBL/GenBank/DDBJ databases">
        <authorList>
            <person name="Varghese N."/>
            <person name="Submissions S."/>
        </authorList>
    </citation>
    <scope>NUCLEOTIDE SEQUENCE [LARGE SCALE GENOMIC DNA]</scope>
    <source>
        <strain evidence="3">ANC 4667</strain>
    </source>
</reference>
<dbReference type="OrthoDB" id="6694283at2"/>
<accession>A0A1G6H4U5</accession>
<organism evidence="2 3">
    <name type="scientific">Acinetobacter kookii</name>
    <dbReference type="NCBI Taxonomy" id="1226327"/>
    <lineage>
        <taxon>Bacteria</taxon>
        <taxon>Pseudomonadati</taxon>
        <taxon>Pseudomonadota</taxon>
        <taxon>Gammaproteobacteria</taxon>
        <taxon>Moraxellales</taxon>
        <taxon>Moraxellaceae</taxon>
        <taxon>Acinetobacter</taxon>
    </lineage>
</organism>
<dbReference type="Proteomes" id="UP000243468">
    <property type="component" value="Unassembled WGS sequence"/>
</dbReference>
<feature type="transmembrane region" description="Helical" evidence="1">
    <location>
        <begin position="73"/>
        <end position="92"/>
    </location>
</feature>
<feature type="transmembrane region" description="Helical" evidence="1">
    <location>
        <begin position="32"/>
        <end position="52"/>
    </location>
</feature>
<sequence length="93" mass="11280">MNFSLSALLACLSFYSGLYLIYYFFARQPQPLLLILAIVLLIFACWITPYGYERQRKSYDQTMRLGEYLCYPLITWWRLFIWPIRALLAWFYP</sequence>
<name>A0A1G6H4U5_9GAMM</name>
<protein>
    <submittedName>
        <fullName evidence="2">Uncharacterized protein</fullName>
    </submittedName>
</protein>
<keyword evidence="1" id="KW-0812">Transmembrane</keyword>
<proteinExistence type="predicted"/>
<keyword evidence="1" id="KW-1133">Transmembrane helix</keyword>
<dbReference type="AlphaFoldDB" id="A0A1G6H4U5"/>
<keyword evidence="3" id="KW-1185">Reference proteome</keyword>
<keyword evidence="1" id="KW-0472">Membrane</keyword>
<dbReference type="RefSeq" id="WP_092818698.1">
    <property type="nucleotide sequence ID" value="NZ_BAABKJ010000005.1"/>
</dbReference>